<dbReference type="RefSeq" id="WP_111745083.1">
    <property type="nucleotide sequence ID" value="NZ_DALZDE010000001.1"/>
</dbReference>
<comment type="catalytic activity">
    <reaction evidence="8">
        <text>DNA(n) + a 2'-deoxyribonucleoside 5'-triphosphate = DNA(n+1) + diphosphate</text>
        <dbReference type="Rhea" id="RHEA:22508"/>
        <dbReference type="Rhea" id="RHEA-COMP:17339"/>
        <dbReference type="Rhea" id="RHEA-COMP:17340"/>
        <dbReference type="ChEBI" id="CHEBI:33019"/>
        <dbReference type="ChEBI" id="CHEBI:61560"/>
        <dbReference type="ChEBI" id="CHEBI:173112"/>
        <dbReference type="EC" id="2.7.7.7"/>
    </reaction>
</comment>
<comment type="caution">
    <text evidence="11">The sequence shown here is derived from an EMBL/GenBank/DDBJ whole genome shotgun (WGS) entry which is preliminary data.</text>
</comment>
<organism evidence="11 12">
    <name type="scientific">Macrococcoides bohemicum</name>
    <dbReference type="NCBI Taxonomy" id="1903056"/>
    <lineage>
        <taxon>Bacteria</taxon>
        <taxon>Bacillati</taxon>
        <taxon>Bacillota</taxon>
        <taxon>Bacilli</taxon>
        <taxon>Bacillales</taxon>
        <taxon>Staphylococcaceae</taxon>
        <taxon>Macrococcoides</taxon>
    </lineage>
</organism>
<dbReference type="GO" id="GO:0006261">
    <property type="term" value="P:DNA-templated DNA replication"/>
    <property type="evidence" value="ECO:0007669"/>
    <property type="project" value="TreeGrafter"/>
</dbReference>
<dbReference type="NCBIfam" id="TIGR01128">
    <property type="entry name" value="holA"/>
    <property type="match status" value="1"/>
</dbReference>
<keyword evidence="3" id="KW-0808">Transferase</keyword>
<evidence type="ECO:0000313" key="11">
    <source>
        <dbReference type="EMBL" id="RAK50639.1"/>
    </source>
</evidence>
<dbReference type="Pfam" id="PF21694">
    <property type="entry name" value="DNA_pol3_delta_C"/>
    <property type="match status" value="1"/>
</dbReference>
<keyword evidence="5" id="KW-0235">DNA replication</keyword>
<accession>A0A328A847</accession>
<dbReference type="PANTHER" id="PTHR34388">
    <property type="entry name" value="DNA POLYMERASE III SUBUNIT DELTA"/>
    <property type="match status" value="1"/>
</dbReference>
<gene>
    <name evidence="11" type="ORF">BHX94_02255</name>
</gene>
<dbReference type="Gene3D" id="1.20.272.10">
    <property type="match status" value="1"/>
</dbReference>
<dbReference type="Gene3D" id="1.10.8.60">
    <property type="match status" value="1"/>
</dbReference>
<dbReference type="Gene3D" id="3.40.50.300">
    <property type="entry name" value="P-loop containing nucleotide triphosphate hydrolases"/>
    <property type="match status" value="1"/>
</dbReference>
<evidence type="ECO:0000256" key="6">
    <source>
        <dbReference type="ARBA" id="ARBA00022932"/>
    </source>
</evidence>
<evidence type="ECO:0000256" key="2">
    <source>
        <dbReference type="ARBA" id="ARBA00017703"/>
    </source>
</evidence>
<dbReference type="EC" id="2.7.7.7" evidence="1"/>
<evidence type="ECO:0000256" key="8">
    <source>
        <dbReference type="ARBA" id="ARBA00049244"/>
    </source>
</evidence>
<dbReference type="GO" id="GO:0003677">
    <property type="term" value="F:DNA binding"/>
    <property type="evidence" value="ECO:0007669"/>
    <property type="project" value="InterPro"/>
</dbReference>
<sequence>MLSHIYLVYGSTKPLVEEKVDKIIHQYIAELDDFNFSRYDLQETPFEVIAEDAMTLPFLSDQKVIVINNSFIFTGEKLKIAHEINLDKVVDFLEKYEGPNIVIFKVLQDKLDERKKIVKRIKKLHTIEKIEPLDENGMKQLIKKRFNEQFKDIKADALEEMIHLTGINYSNVVKEMDKLVLFIGDNPVITKKDVTEVVSRSLEQNVFLLTDYIAKGDKKRAVHLLKDLINMKEEPIKLLALISSQYRLFYQVKILSQKGFSEAQIAKQVKVHPYRVKLALRKVRTTDLKQLLNIIKECGDTDYALKSSYLDKVLILELFILKI</sequence>
<dbReference type="InterPro" id="IPR005790">
    <property type="entry name" value="DNA_polIII_delta"/>
</dbReference>
<dbReference type="InterPro" id="IPR010372">
    <property type="entry name" value="DNA_pol3_delta_N"/>
</dbReference>
<evidence type="ECO:0000259" key="9">
    <source>
        <dbReference type="Pfam" id="PF06144"/>
    </source>
</evidence>
<evidence type="ECO:0000256" key="5">
    <source>
        <dbReference type="ARBA" id="ARBA00022705"/>
    </source>
</evidence>
<dbReference type="Pfam" id="PF06144">
    <property type="entry name" value="DNA_pol3_delta"/>
    <property type="match status" value="1"/>
</dbReference>
<reference evidence="11 12" key="1">
    <citation type="journal article" date="2018" name="Front. Microbiol.">
        <title>Description and Comparative Genomics of Macrococcus caseolyticus subsp. hominis subsp. nov., Macrococcus goetzii sp. nov., Macrococcus epidermidis sp. nov., and Macrococcus bohemicus sp. nov., Novel Macrococci From Human Clinical Material With Virulence Potential and Suspected Uptake of Foreign DNA by Natural Transformation.</title>
        <authorList>
            <person name="Maslanova I."/>
            <person name="Wertheimer Z."/>
            <person name="Sedlacek I."/>
            <person name="Svec P."/>
            <person name="Indrakova A."/>
            <person name="Kovarovic V."/>
            <person name="Schumann P."/>
            <person name="Sproer C."/>
            <person name="Kralova S."/>
            <person name="Sedo O."/>
            <person name="Kristofova L."/>
            <person name="Vrbovska V."/>
            <person name="Fuzik T."/>
            <person name="Petras P."/>
            <person name="Zdrahal Z."/>
            <person name="Ruzickova V."/>
            <person name="Doskar J."/>
            <person name="Pantucek R."/>
        </authorList>
    </citation>
    <scope>NUCLEOTIDE SEQUENCE [LARGE SCALE GENOMIC DNA]</scope>
    <source>
        <strain evidence="11 12">03/115</strain>
    </source>
</reference>
<dbReference type="GO" id="GO:0009360">
    <property type="term" value="C:DNA polymerase III complex"/>
    <property type="evidence" value="ECO:0007669"/>
    <property type="project" value="InterPro"/>
</dbReference>
<dbReference type="SUPFAM" id="SSF48019">
    <property type="entry name" value="post-AAA+ oligomerization domain-like"/>
    <property type="match status" value="1"/>
</dbReference>
<evidence type="ECO:0000256" key="1">
    <source>
        <dbReference type="ARBA" id="ARBA00012417"/>
    </source>
</evidence>
<protein>
    <recommendedName>
        <fullName evidence="2">DNA polymerase III subunit delta</fullName>
        <ecNumber evidence="1">2.7.7.7</ecNumber>
    </recommendedName>
</protein>
<dbReference type="InterPro" id="IPR048466">
    <property type="entry name" value="DNA_pol3_delta-like_C"/>
</dbReference>
<dbReference type="EMBL" id="PZJG01000001">
    <property type="protein sequence ID" value="RAK50639.1"/>
    <property type="molecule type" value="Genomic_DNA"/>
</dbReference>
<keyword evidence="4" id="KW-0548">Nucleotidyltransferase</keyword>
<dbReference type="SUPFAM" id="SSF52540">
    <property type="entry name" value="P-loop containing nucleoside triphosphate hydrolases"/>
    <property type="match status" value="1"/>
</dbReference>
<evidence type="ECO:0000259" key="10">
    <source>
        <dbReference type="Pfam" id="PF21694"/>
    </source>
</evidence>
<comment type="similarity">
    <text evidence="7">Belongs to the DNA polymerase HolA subunit family.</text>
</comment>
<evidence type="ECO:0000313" key="12">
    <source>
        <dbReference type="Proteomes" id="UP000249579"/>
    </source>
</evidence>
<dbReference type="InterPro" id="IPR027417">
    <property type="entry name" value="P-loop_NTPase"/>
</dbReference>
<dbReference type="InterPro" id="IPR008921">
    <property type="entry name" value="DNA_pol3_clamp-load_cplx_C"/>
</dbReference>
<proteinExistence type="inferred from homology"/>
<dbReference type="Proteomes" id="UP000249579">
    <property type="component" value="Unassembled WGS sequence"/>
</dbReference>
<feature type="domain" description="DNA polymerase III delta N-terminal" evidence="9">
    <location>
        <begin position="6"/>
        <end position="126"/>
    </location>
</feature>
<dbReference type="AlphaFoldDB" id="A0A328A847"/>
<evidence type="ECO:0000256" key="3">
    <source>
        <dbReference type="ARBA" id="ARBA00022679"/>
    </source>
</evidence>
<feature type="domain" description="DNA polymerase III delta subunit-like C-terminal" evidence="10">
    <location>
        <begin position="203"/>
        <end position="323"/>
    </location>
</feature>
<keyword evidence="6" id="KW-0239">DNA-directed DNA polymerase</keyword>
<evidence type="ECO:0000256" key="4">
    <source>
        <dbReference type="ARBA" id="ARBA00022695"/>
    </source>
</evidence>
<dbReference type="OrthoDB" id="9775929at2"/>
<dbReference type="GO" id="GO:0003887">
    <property type="term" value="F:DNA-directed DNA polymerase activity"/>
    <property type="evidence" value="ECO:0007669"/>
    <property type="project" value="UniProtKB-KW"/>
</dbReference>
<name>A0A328A847_9STAP</name>
<dbReference type="PANTHER" id="PTHR34388:SF1">
    <property type="entry name" value="DNA POLYMERASE III SUBUNIT DELTA"/>
    <property type="match status" value="1"/>
</dbReference>
<evidence type="ECO:0000256" key="7">
    <source>
        <dbReference type="ARBA" id="ARBA00034754"/>
    </source>
</evidence>